<dbReference type="InterPro" id="IPR038461">
    <property type="entry name" value="Schlafen_AlbA_2_dom_sf"/>
</dbReference>
<dbReference type="PANTHER" id="PTHR30595">
    <property type="entry name" value="GLPR-RELATED TRANSCRIPTIONAL REPRESSOR"/>
    <property type="match status" value="1"/>
</dbReference>
<reference evidence="2" key="1">
    <citation type="journal article" date="2014" name="Front. Microbiol.">
        <title>High frequency of phylogenetically diverse reductive dehalogenase-homologous genes in deep subseafloor sedimentary metagenomes.</title>
        <authorList>
            <person name="Kawai M."/>
            <person name="Futagami T."/>
            <person name="Toyoda A."/>
            <person name="Takaki Y."/>
            <person name="Nishi S."/>
            <person name="Hori S."/>
            <person name="Arai W."/>
            <person name="Tsubouchi T."/>
            <person name="Morono Y."/>
            <person name="Uchiyama I."/>
            <person name="Ito T."/>
            <person name="Fujiyama A."/>
            <person name="Inagaki F."/>
            <person name="Takami H."/>
        </authorList>
    </citation>
    <scope>NUCLEOTIDE SEQUENCE</scope>
    <source>
        <strain evidence="2">Expedition CK06-06</strain>
    </source>
</reference>
<feature type="domain" description="Schlafen AlbA-2" evidence="1">
    <location>
        <begin position="2"/>
        <end position="107"/>
    </location>
</feature>
<sequence>METQNIEFKPTWRDECLKVICAFANADGGRLIIGIDDNGNLEGVRNSKKLLEDIPNKVRNKLGIIPSVEVERKKGKDIIHILVNPSSVPTSYNGKYYVRSGSTNLELEGNELTNFLMRKVGKTWDEFIEERASLGDINPETIESFKKLAEDRIPSIVKEKDHKVILKKLNLLDGSKFKRAAILLFGNDSQKFYPSAYLKI</sequence>
<feature type="non-terminal residue" evidence="2">
    <location>
        <position position="200"/>
    </location>
</feature>
<dbReference type="Pfam" id="PF04326">
    <property type="entry name" value="SLFN_AlbA_2"/>
    <property type="match status" value="1"/>
</dbReference>
<dbReference type="InterPro" id="IPR007421">
    <property type="entry name" value="Schlafen_AlbA_2_dom"/>
</dbReference>
<dbReference type="EMBL" id="BARU01007558">
    <property type="protein sequence ID" value="GAH46140.1"/>
    <property type="molecule type" value="Genomic_DNA"/>
</dbReference>
<organism evidence="2">
    <name type="scientific">marine sediment metagenome</name>
    <dbReference type="NCBI Taxonomy" id="412755"/>
    <lineage>
        <taxon>unclassified sequences</taxon>
        <taxon>metagenomes</taxon>
        <taxon>ecological metagenomes</taxon>
    </lineage>
</organism>
<dbReference type="AlphaFoldDB" id="X1GMR3"/>
<evidence type="ECO:0000259" key="1">
    <source>
        <dbReference type="Pfam" id="PF04326"/>
    </source>
</evidence>
<proteinExistence type="predicted"/>
<evidence type="ECO:0000313" key="2">
    <source>
        <dbReference type="EMBL" id="GAH46140.1"/>
    </source>
</evidence>
<gene>
    <name evidence="2" type="ORF">S03H2_14880</name>
</gene>
<dbReference type="PANTHER" id="PTHR30595:SF6">
    <property type="entry name" value="SCHLAFEN ALBA-2 DOMAIN-CONTAINING PROTEIN"/>
    <property type="match status" value="1"/>
</dbReference>
<name>X1GMR3_9ZZZZ</name>
<dbReference type="Gene3D" id="3.30.950.30">
    <property type="entry name" value="Schlafen, AAA domain"/>
    <property type="match status" value="1"/>
</dbReference>
<comment type="caution">
    <text evidence="2">The sequence shown here is derived from an EMBL/GenBank/DDBJ whole genome shotgun (WGS) entry which is preliminary data.</text>
</comment>
<accession>X1GMR3</accession>
<protein>
    <recommendedName>
        <fullName evidence="1">Schlafen AlbA-2 domain-containing protein</fullName>
    </recommendedName>
</protein>